<evidence type="ECO:0000313" key="11">
    <source>
        <dbReference type="Proteomes" id="UP001516400"/>
    </source>
</evidence>
<dbReference type="InterPro" id="IPR006629">
    <property type="entry name" value="LITAF"/>
</dbReference>
<keyword evidence="5" id="KW-0479">Metal-binding</keyword>
<evidence type="ECO:0000256" key="6">
    <source>
        <dbReference type="ARBA" id="ARBA00022833"/>
    </source>
</evidence>
<dbReference type="EMBL" id="JABFTP020000165">
    <property type="protein sequence ID" value="KAL3284858.1"/>
    <property type="molecule type" value="Genomic_DNA"/>
</dbReference>
<organism evidence="10 11">
    <name type="scientific">Cryptolaemus montrouzieri</name>
    <dbReference type="NCBI Taxonomy" id="559131"/>
    <lineage>
        <taxon>Eukaryota</taxon>
        <taxon>Metazoa</taxon>
        <taxon>Ecdysozoa</taxon>
        <taxon>Arthropoda</taxon>
        <taxon>Hexapoda</taxon>
        <taxon>Insecta</taxon>
        <taxon>Pterygota</taxon>
        <taxon>Neoptera</taxon>
        <taxon>Endopterygota</taxon>
        <taxon>Coleoptera</taxon>
        <taxon>Polyphaga</taxon>
        <taxon>Cucujiformia</taxon>
        <taxon>Coccinelloidea</taxon>
        <taxon>Coccinellidae</taxon>
        <taxon>Scymninae</taxon>
        <taxon>Scymnini</taxon>
        <taxon>Cryptolaemus</taxon>
    </lineage>
</organism>
<protein>
    <recommendedName>
        <fullName evidence="9">LITAF domain-containing protein</fullName>
    </recommendedName>
</protein>
<accession>A0ABD2P2A5</accession>
<dbReference type="GO" id="GO:0031902">
    <property type="term" value="C:late endosome membrane"/>
    <property type="evidence" value="ECO:0007669"/>
    <property type="project" value="UniProtKB-SubCell"/>
</dbReference>
<dbReference type="GO" id="GO:0005765">
    <property type="term" value="C:lysosomal membrane"/>
    <property type="evidence" value="ECO:0007669"/>
    <property type="project" value="UniProtKB-SubCell"/>
</dbReference>
<comment type="similarity">
    <text evidence="4">Belongs to the CDIP1/LITAF family.</text>
</comment>
<dbReference type="GO" id="GO:0046872">
    <property type="term" value="F:metal ion binding"/>
    <property type="evidence" value="ECO:0007669"/>
    <property type="project" value="UniProtKB-KW"/>
</dbReference>
<name>A0ABD2P2A5_9CUCU</name>
<feature type="domain" description="LITAF" evidence="9">
    <location>
        <begin position="87"/>
        <end position="170"/>
    </location>
</feature>
<dbReference type="Pfam" id="PF10601">
    <property type="entry name" value="zf-LITAF-like"/>
    <property type="match status" value="1"/>
</dbReference>
<keyword evidence="6" id="KW-0862">Zinc</keyword>
<dbReference type="PANTHER" id="PTHR23292:SF14">
    <property type="entry name" value="FI16615P1-RELATED"/>
    <property type="match status" value="1"/>
</dbReference>
<gene>
    <name evidence="10" type="ORF">HHI36_018996</name>
</gene>
<evidence type="ECO:0000256" key="2">
    <source>
        <dbReference type="ARBA" id="ARBA00004481"/>
    </source>
</evidence>
<keyword evidence="7 8" id="KW-0472">Membrane</keyword>
<evidence type="ECO:0000256" key="8">
    <source>
        <dbReference type="SAM" id="Phobius"/>
    </source>
</evidence>
<evidence type="ECO:0000256" key="3">
    <source>
        <dbReference type="ARBA" id="ARBA00004630"/>
    </source>
</evidence>
<evidence type="ECO:0000259" key="9">
    <source>
        <dbReference type="PROSITE" id="PS51837"/>
    </source>
</evidence>
<evidence type="ECO:0000256" key="5">
    <source>
        <dbReference type="ARBA" id="ARBA00022723"/>
    </source>
</evidence>
<proteinExistence type="inferred from homology"/>
<evidence type="ECO:0000256" key="4">
    <source>
        <dbReference type="ARBA" id="ARBA00005975"/>
    </source>
</evidence>
<comment type="subcellular location">
    <subcellularLocation>
        <location evidence="2">Endosome membrane</location>
        <topology evidence="2">Peripheral membrane protein</topology>
    </subcellularLocation>
    <subcellularLocation>
        <location evidence="1">Late endosome membrane</location>
    </subcellularLocation>
    <subcellularLocation>
        <location evidence="3">Lysosome membrane</location>
        <topology evidence="3">Peripheral membrane protein</topology>
        <orientation evidence="3">Cytoplasmic side</orientation>
    </subcellularLocation>
</comment>
<dbReference type="PANTHER" id="PTHR23292">
    <property type="entry name" value="LIPOPOLYSACCHARIDE-INDUCED TUMOR NECROSIS FACTOR-ALPHA FACTOR"/>
    <property type="match status" value="1"/>
</dbReference>
<dbReference type="InterPro" id="IPR037519">
    <property type="entry name" value="LITAF_fam"/>
</dbReference>
<reference evidence="10 11" key="1">
    <citation type="journal article" date="2021" name="BMC Biol.">
        <title>Horizontally acquired antibacterial genes associated with adaptive radiation of ladybird beetles.</title>
        <authorList>
            <person name="Li H.S."/>
            <person name="Tang X.F."/>
            <person name="Huang Y.H."/>
            <person name="Xu Z.Y."/>
            <person name="Chen M.L."/>
            <person name="Du X.Y."/>
            <person name="Qiu B.Y."/>
            <person name="Chen P.T."/>
            <person name="Zhang W."/>
            <person name="Slipinski A."/>
            <person name="Escalona H.E."/>
            <person name="Waterhouse R.M."/>
            <person name="Zwick A."/>
            <person name="Pang H."/>
        </authorList>
    </citation>
    <scope>NUCLEOTIDE SEQUENCE [LARGE SCALE GENOMIC DNA]</scope>
    <source>
        <strain evidence="10">SYSU2018</strain>
    </source>
</reference>
<evidence type="ECO:0000256" key="1">
    <source>
        <dbReference type="ARBA" id="ARBA00004414"/>
    </source>
</evidence>
<feature type="transmembrane region" description="Helical" evidence="8">
    <location>
        <begin position="128"/>
        <end position="148"/>
    </location>
</feature>
<comment type="caution">
    <text evidence="10">The sequence shown here is derived from an EMBL/GenBank/DDBJ whole genome shotgun (WGS) entry which is preliminary data.</text>
</comment>
<keyword evidence="11" id="KW-1185">Reference proteome</keyword>
<keyword evidence="8" id="KW-1133">Transmembrane helix</keyword>
<dbReference type="SMART" id="SM00714">
    <property type="entry name" value="LITAF"/>
    <property type="match status" value="1"/>
</dbReference>
<dbReference type="Proteomes" id="UP001516400">
    <property type="component" value="Unassembled WGS sequence"/>
</dbReference>
<dbReference type="AlphaFoldDB" id="A0ABD2P2A5"/>
<sequence>MYKVLHSIIETESEIPNIPSASPPPKYYLTPPTYSAVMRMGPPPKDPKKIVDIDSSKILTRVPPPSYAEVEGIWSDLPRQDSCKIGITLYSLSEEVLFGPDPVYIVCPHCSAIVITETYTQRSTATHLTALALCLFGCWPCCILPYFMDSCKNTYHHCPVCNYFFGSYHPW</sequence>
<evidence type="ECO:0000313" key="10">
    <source>
        <dbReference type="EMBL" id="KAL3284858.1"/>
    </source>
</evidence>
<keyword evidence="8" id="KW-0812">Transmembrane</keyword>
<evidence type="ECO:0000256" key="7">
    <source>
        <dbReference type="ARBA" id="ARBA00023136"/>
    </source>
</evidence>
<dbReference type="PROSITE" id="PS51837">
    <property type="entry name" value="LITAF"/>
    <property type="match status" value="1"/>
</dbReference>